<proteinExistence type="inferred from homology"/>
<dbReference type="PANTHER" id="PTHR13520:SF0">
    <property type="entry name" value="RAD50-INTERACTING PROTEIN 1"/>
    <property type="match status" value="1"/>
</dbReference>
<keyword evidence="5" id="KW-1185">Reference proteome</keyword>
<name>A0AAJ7T2D0_PETMA</name>
<feature type="coiled-coil region" evidence="4">
    <location>
        <begin position="95"/>
        <end position="129"/>
    </location>
</feature>
<evidence type="ECO:0000256" key="4">
    <source>
        <dbReference type="SAM" id="Coils"/>
    </source>
</evidence>
<dbReference type="GO" id="GO:0006890">
    <property type="term" value="P:retrograde vesicle-mediated transport, Golgi to endoplasmic reticulum"/>
    <property type="evidence" value="ECO:0007669"/>
    <property type="project" value="InterPro"/>
</dbReference>
<dbReference type="InterPro" id="IPR042044">
    <property type="entry name" value="EXOC6PINT-1/Sec15/Tip20_C_dom2"/>
</dbReference>
<dbReference type="FunFam" id="1.20.58.670:FF:000003">
    <property type="entry name" value="RAD50-interacting protein 1"/>
    <property type="match status" value="1"/>
</dbReference>
<keyword evidence="4" id="KW-0175">Coiled coil</keyword>
<dbReference type="Pfam" id="PF04437">
    <property type="entry name" value="RINT1_TIP1"/>
    <property type="match status" value="1"/>
</dbReference>
<gene>
    <name evidence="6" type="primary">RINT1</name>
</gene>
<evidence type="ECO:0000256" key="2">
    <source>
        <dbReference type="ARBA" id="ARBA00073943"/>
    </source>
</evidence>
<evidence type="ECO:0000256" key="3">
    <source>
        <dbReference type="ARBA" id="ARBA00079551"/>
    </source>
</evidence>
<dbReference type="PROSITE" id="PS51386">
    <property type="entry name" value="RINT1_TIP20"/>
    <property type="match status" value="1"/>
</dbReference>
<dbReference type="InterPro" id="IPR007528">
    <property type="entry name" value="RINT1_Tip20"/>
</dbReference>
<evidence type="ECO:0000313" key="6">
    <source>
        <dbReference type="RefSeq" id="XP_032810028.1"/>
    </source>
</evidence>
<dbReference type="InterPro" id="IPR042042">
    <property type="entry name" value="Tip20p_domB"/>
</dbReference>
<organism evidence="5 6">
    <name type="scientific">Petromyzon marinus</name>
    <name type="common">Sea lamprey</name>
    <dbReference type="NCBI Taxonomy" id="7757"/>
    <lineage>
        <taxon>Eukaryota</taxon>
        <taxon>Metazoa</taxon>
        <taxon>Chordata</taxon>
        <taxon>Craniata</taxon>
        <taxon>Vertebrata</taxon>
        <taxon>Cyclostomata</taxon>
        <taxon>Hyperoartia</taxon>
        <taxon>Petromyzontiformes</taxon>
        <taxon>Petromyzontidae</taxon>
        <taxon>Petromyzon</taxon>
    </lineage>
</organism>
<dbReference type="RefSeq" id="XP_032810028.1">
    <property type="nucleotide sequence ID" value="XM_032954137.1"/>
</dbReference>
<dbReference type="CTD" id="60561"/>
<dbReference type="GO" id="GO:0060628">
    <property type="term" value="P:regulation of ER to Golgi vesicle-mediated transport"/>
    <property type="evidence" value="ECO:0007669"/>
    <property type="project" value="TreeGrafter"/>
</dbReference>
<evidence type="ECO:0000313" key="5">
    <source>
        <dbReference type="Proteomes" id="UP001318040"/>
    </source>
</evidence>
<dbReference type="PANTHER" id="PTHR13520">
    <property type="entry name" value="RAD50-INTERACTING PROTEIN 1 RINT-1"/>
    <property type="match status" value="1"/>
</dbReference>
<dbReference type="Gene3D" id="1.20.58.670">
    <property type="entry name" value="Dsl1p vesicle tethering complex, Tip20p subunit, domain D"/>
    <property type="match status" value="1"/>
</dbReference>
<comment type="similarity">
    <text evidence="1">Belongs to the RINT1 family.</text>
</comment>
<dbReference type="Gene3D" id="1.20.58.1420">
    <property type="entry name" value="Dsl1p vesicle tethering complex, Tip20p subunit, domain B"/>
    <property type="match status" value="1"/>
</dbReference>
<protein>
    <recommendedName>
        <fullName evidence="2">RAD50-interacting protein 1</fullName>
    </recommendedName>
    <alternativeName>
        <fullName evidence="3">RAD50 interactor 1</fullName>
    </alternativeName>
</protein>
<evidence type="ECO:0000256" key="1">
    <source>
        <dbReference type="ARBA" id="ARBA00061158"/>
    </source>
</evidence>
<dbReference type="Proteomes" id="UP001318040">
    <property type="component" value="Chromosome 14"/>
</dbReference>
<dbReference type="KEGG" id="pmrn:116942348"/>
<dbReference type="GO" id="GO:0006888">
    <property type="term" value="P:endoplasmic reticulum to Golgi vesicle-mediated transport"/>
    <property type="evidence" value="ECO:0007669"/>
    <property type="project" value="InterPro"/>
</dbReference>
<sequence>MAEMRQEESAAVVEEEVVEVGRDQVATEQQTRHLDLVSVSGLTMPAHVAAFVESEFGADTKQLKRLGELLGGLSSQRARLTEQVATARLEVPRRLERALHEAEAAVGELEALRERRERLAHEVERHVEETAPCAEPIARLIGQVDELEGYLSYLKWISQIEELSDSIQQHLMTNSIGEALEKLVSMSELDRVLQPSSCTHLRRFVRSTLVFWHKILREKLTNDFEEVLKQLQWPFISTHQGLVTPLTPGANTQELHTNLETFFCHLLQLHIPDEVISRPRRLPEEYALPEIPPIALPFQLMLTPLEKRFRYHFQGNKQTNDLSKPEWYLTQVLTWISHHSDFLETTIQDILFKANSPLDAKLEFIRGLMLLVMEKAAHDVPRLLFDDTLFCHLVDELLLFEREVRAAHGYPAALPGVLHVLSQEACFQKWLAVERKFSLEKVDSMLSSEAAWSCQYQDVGELEEAHVPDCAEMFMTLLQVITDRYKWLPQMWHKLKFLELQMDLLDDFRIRLTQVMKEEAHSPLGTRYCAVLNAAAYVTSVLSDWCDNVFFLQMQQAYLEEADDRATVGGRMSELQLGQLASLEASVFDDTVRLLHRLQQEMLSKVGDCVFKEVKEKAQLYKRERWLSLPAQVEQVTMSLSSTACPFVVALRDRLLQMERQLSAELFSTLWVTVAEKLDIFLYEEVILANHFNEGGAAQLQFDMMRNLFPLFAQYCKRPENYFKHVKEACLVLTLGVGPALLLREVLNSWANEGGKDDDPSDGEQTQHTAFTSLNEMGIYKLSPRTVKILLGLRTNLPASA</sequence>
<dbReference type="GO" id="GO:0070939">
    <property type="term" value="C:Dsl1/NZR complex"/>
    <property type="evidence" value="ECO:0007669"/>
    <property type="project" value="InterPro"/>
</dbReference>
<dbReference type="AlphaFoldDB" id="A0AAJ7T2D0"/>
<reference evidence="6" key="1">
    <citation type="submission" date="2025-08" db="UniProtKB">
        <authorList>
            <consortium name="RefSeq"/>
        </authorList>
    </citation>
    <scope>IDENTIFICATION</scope>
    <source>
        <tissue evidence="6">Sperm</tissue>
    </source>
</reference>
<accession>A0AAJ7T2D0</accession>